<dbReference type="OrthoDB" id="9803907at2"/>
<dbReference type="STRING" id="1212489.Ldro_3021"/>
<keyword evidence="1" id="KW-0436">Ligase</keyword>
<feature type="domain" description="ATP-grasp" evidence="5">
    <location>
        <begin position="123"/>
        <end position="320"/>
    </location>
</feature>
<dbReference type="Gene3D" id="3.40.50.20">
    <property type="match status" value="1"/>
</dbReference>
<dbReference type="GO" id="GO:0046872">
    <property type="term" value="F:metal ion binding"/>
    <property type="evidence" value="ECO:0007669"/>
    <property type="project" value="InterPro"/>
</dbReference>
<dbReference type="PANTHER" id="PTHR43585">
    <property type="entry name" value="FUMIPYRROLE BIOSYNTHESIS PROTEIN C"/>
    <property type="match status" value="1"/>
</dbReference>
<name>A0A0W0SLX6_9GAMM</name>
<dbReference type="SUPFAM" id="SSF56059">
    <property type="entry name" value="Glutathione synthetase ATP-binding domain-like"/>
    <property type="match status" value="1"/>
</dbReference>
<reference evidence="6 7" key="1">
    <citation type="submission" date="2015-11" db="EMBL/GenBank/DDBJ databases">
        <title>Genomic analysis of 38 Legionella species identifies large and diverse effector repertoires.</title>
        <authorList>
            <person name="Burstein D."/>
            <person name="Amaro F."/>
            <person name="Zusman T."/>
            <person name="Lifshitz Z."/>
            <person name="Cohen O."/>
            <person name="Gilbert J.A."/>
            <person name="Pupko T."/>
            <person name="Shuman H.A."/>
            <person name="Segal G."/>
        </authorList>
    </citation>
    <scope>NUCLEOTIDE SEQUENCE [LARGE SCALE GENOMIC DNA]</scope>
    <source>
        <strain evidence="6 7">ATCC 700990</strain>
    </source>
</reference>
<keyword evidence="7" id="KW-1185">Reference proteome</keyword>
<dbReference type="Pfam" id="PF07478">
    <property type="entry name" value="Dala_Dala_lig_C"/>
    <property type="match status" value="1"/>
</dbReference>
<dbReference type="InterPro" id="IPR011095">
    <property type="entry name" value="Dala_Dala_lig_C"/>
</dbReference>
<keyword evidence="2 4" id="KW-0547">Nucleotide-binding</keyword>
<organism evidence="6 7">
    <name type="scientific">Legionella drozanskii LLAP-1</name>
    <dbReference type="NCBI Taxonomy" id="1212489"/>
    <lineage>
        <taxon>Bacteria</taxon>
        <taxon>Pseudomonadati</taxon>
        <taxon>Pseudomonadota</taxon>
        <taxon>Gammaproteobacteria</taxon>
        <taxon>Legionellales</taxon>
        <taxon>Legionellaceae</taxon>
        <taxon>Legionella</taxon>
    </lineage>
</organism>
<proteinExistence type="predicted"/>
<dbReference type="InterPro" id="IPR052032">
    <property type="entry name" value="ATP-dep_AA_Ligase"/>
</dbReference>
<comment type="caution">
    <text evidence="6">The sequence shown here is derived from an EMBL/GenBank/DDBJ whole genome shotgun (WGS) entry which is preliminary data.</text>
</comment>
<dbReference type="InterPro" id="IPR011761">
    <property type="entry name" value="ATP-grasp"/>
</dbReference>
<keyword evidence="3 4" id="KW-0067">ATP-binding</keyword>
<dbReference type="InterPro" id="IPR013815">
    <property type="entry name" value="ATP_grasp_subdomain_1"/>
</dbReference>
<evidence type="ECO:0000259" key="5">
    <source>
        <dbReference type="PROSITE" id="PS50975"/>
    </source>
</evidence>
<dbReference type="RefSeq" id="WP_058497290.1">
    <property type="nucleotide sequence ID" value="NZ_CAAAIU010000031.1"/>
</dbReference>
<dbReference type="EMBL" id="LNXY01000032">
    <property type="protein sequence ID" value="KTC84418.1"/>
    <property type="molecule type" value="Genomic_DNA"/>
</dbReference>
<dbReference type="PANTHER" id="PTHR43585:SF2">
    <property type="entry name" value="ATP-GRASP ENZYME FSQD"/>
    <property type="match status" value="1"/>
</dbReference>
<dbReference type="Gene3D" id="3.30.470.20">
    <property type="entry name" value="ATP-grasp fold, B domain"/>
    <property type="match status" value="1"/>
</dbReference>
<evidence type="ECO:0000256" key="2">
    <source>
        <dbReference type="ARBA" id="ARBA00022741"/>
    </source>
</evidence>
<evidence type="ECO:0000256" key="4">
    <source>
        <dbReference type="PROSITE-ProRule" id="PRU00409"/>
    </source>
</evidence>
<dbReference type="Gene3D" id="3.30.1490.20">
    <property type="entry name" value="ATP-grasp fold, A domain"/>
    <property type="match status" value="1"/>
</dbReference>
<protein>
    <submittedName>
        <fullName evidence="6">Putative Glutathione synthetase ATP-binding domain-like protein</fullName>
    </submittedName>
</protein>
<dbReference type="PATRIC" id="fig|1212489.4.peg.3192"/>
<dbReference type="Proteomes" id="UP000054736">
    <property type="component" value="Unassembled WGS sequence"/>
</dbReference>
<sequence>MKVYIFIYNVVAIKATLSELTYDKDAQFILIGSDYCLENLSDKNRAFFHQTHCIKRNFHQVNLQEIETIIRDYLKHYEPHQIVLLSNEDSTQIACAKLREKYNIQGDTLNQVLPYVNKDISKSKLMGKVKVPQFTLFDKEAYQASPKAYQQELVEKLGFPMFIKPIDLVSSIGTYYIPDYSALESALARIHQEPWQFEIDEFIEGELFHCDLIVKNDEIKFFMAGKYANPLAEFSKGRPMGSIPVGDEDFLAKLKQFSQSVLSHLGSFSSAFHLEMFLEKKSGELVFLEAAARTPGALVPEMYEIIFNLHLENLHYLAKIGLEEIKAQPLSGYQAGWITYPRVEGEIGDIQLPDVNVQHQMMNYIKKGEQLKKAHSLLDSACSVVFWDHCYSAIENTFHQLKAHQPLLLKNADFVS</sequence>
<gene>
    <name evidence="6" type="ORF">Ldro_3021</name>
</gene>
<dbReference type="GO" id="GO:0008716">
    <property type="term" value="F:D-alanine-D-alanine ligase activity"/>
    <property type="evidence" value="ECO:0007669"/>
    <property type="project" value="InterPro"/>
</dbReference>
<accession>A0A0W0SLX6</accession>
<dbReference type="PROSITE" id="PS50975">
    <property type="entry name" value="ATP_GRASP"/>
    <property type="match status" value="1"/>
</dbReference>
<evidence type="ECO:0000256" key="3">
    <source>
        <dbReference type="ARBA" id="ARBA00022840"/>
    </source>
</evidence>
<evidence type="ECO:0000256" key="1">
    <source>
        <dbReference type="ARBA" id="ARBA00022598"/>
    </source>
</evidence>
<dbReference type="GO" id="GO:0005524">
    <property type="term" value="F:ATP binding"/>
    <property type="evidence" value="ECO:0007669"/>
    <property type="project" value="UniProtKB-UniRule"/>
</dbReference>
<dbReference type="AlphaFoldDB" id="A0A0W0SLX6"/>
<evidence type="ECO:0000313" key="7">
    <source>
        <dbReference type="Proteomes" id="UP000054736"/>
    </source>
</evidence>
<evidence type="ECO:0000313" key="6">
    <source>
        <dbReference type="EMBL" id="KTC84418.1"/>
    </source>
</evidence>